<dbReference type="EMBL" id="JAAIJR010000070">
    <property type="protein sequence ID" value="NEX21818.1"/>
    <property type="molecule type" value="Genomic_DNA"/>
</dbReference>
<comment type="caution">
    <text evidence="2">The sequence shown here is derived from an EMBL/GenBank/DDBJ whole genome shotgun (WGS) entry which is preliminary data.</text>
</comment>
<proteinExistence type="predicted"/>
<dbReference type="PANTHER" id="PTHR30298">
    <property type="entry name" value="H REPEAT-ASSOCIATED PREDICTED TRANSPOSASE"/>
    <property type="match status" value="1"/>
</dbReference>
<evidence type="ECO:0000259" key="1">
    <source>
        <dbReference type="Pfam" id="PF13808"/>
    </source>
</evidence>
<feature type="domain" description="H repeat-associated protein N-terminal" evidence="1">
    <location>
        <begin position="1"/>
        <end position="48"/>
    </location>
</feature>
<accession>A0A6P1DUQ3</accession>
<reference evidence="2 3" key="2">
    <citation type="submission" date="2020-02" db="EMBL/GenBank/DDBJ databases">
        <title>Genome sequences of Thiorhodococcus mannitoliphagus and Thiorhodococcus minor, purple sulfur photosynthetic bacteria in the gammaproteobacterial family, Chromatiaceae.</title>
        <authorList>
            <person name="Aviles F.A."/>
            <person name="Meyer T.E."/>
            <person name="Kyndt J.A."/>
        </authorList>
    </citation>
    <scope>NUCLEOTIDE SEQUENCE [LARGE SCALE GENOMIC DNA]</scope>
    <source>
        <strain evidence="2 3">DSM 18266</strain>
    </source>
</reference>
<sequence>MEEFGEAKLGWLRKFEPFANGVPTHDRITEVISRLNPKTFQACFCSWTRAVANVTDGEVAIARGVAPALHAIRLEIDLT</sequence>
<dbReference type="Pfam" id="PF13808">
    <property type="entry name" value="DDE_Tnp_1_assoc"/>
    <property type="match status" value="1"/>
</dbReference>
<protein>
    <submittedName>
        <fullName evidence="2">Transposase family protein</fullName>
    </submittedName>
</protein>
<organism evidence="2 3">
    <name type="scientific">Thiorhodococcus mannitoliphagus</name>
    <dbReference type="NCBI Taxonomy" id="329406"/>
    <lineage>
        <taxon>Bacteria</taxon>
        <taxon>Pseudomonadati</taxon>
        <taxon>Pseudomonadota</taxon>
        <taxon>Gammaproteobacteria</taxon>
        <taxon>Chromatiales</taxon>
        <taxon>Chromatiaceae</taxon>
        <taxon>Thiorhodococcus</taxon>
    </lineage>
</organism>
<dbReference type="PANTHER" id="PTHR30298:SF0">
    <property type="entry name" value="PROTEIN YBFL-RELATED"/>
    <property type="match status" value="1"/>
</dbReference>
<reference evidence="3" key="1">
    <citation type="journal article" date="2020" name="Microbiol. Resour. Announc.">
        <title>Draft Genome Sequences of Thiorhodococcus mannitoliphagus and Thiorhodococcus minor, Purple Sulfur Photosynthetic Bacteria in the Gammaproteobacterial Family Chromatiaceae.</title>
        <authorList>
            <person name="Aviles F.A."/>
            <person name="Meyer T.E."/>
            <person name="Kyndt J.A."/>
        </authorList>
    </citation>
    <scope>NUCLEOTIDE SEQUENCE [LARGE SCALE GENOMIC DNA]</scope>
    <source>
        <strain evidence="3">DSM 18266</strain>
    </source>
</reference>
<keyword evidence="3" id="KW-1185">Reference proteome</keyword>
<dbReference type="AlphaFoldDB" id="A0A6P1DUQ3"/>
<evidence type="ECO:0000313" key="2">
    <source>
        <dbReference type="EMBL" id="NEX21818.1"/>
    </source>
</evidence>
<evidence type="ECO:0000313" key="3">
    <source>
        <dbReference type="Proteomes" id="UP000471640"/>
    </source>
</evidence>
<dbReference type="InterPro" id="IPR032806">
    <property type="entry name" value="YbfD_N"/>
</dbReference>
<gene>
    <name evidence="2" type="ORF">G3480_16130</name>
</gene>
<dbReference type="InterPro" id="IPR051698">
    <property type="entry name" value="Transposase_11-like"/>
</dbReference>
<dbReference type="Proteomes" id="UP000471640">
    <property type="component" value="Unassembled WGS sequence"/>
</dbReference>
<name>A0A6P1DUQ3_9GAMM</name>